<evidence type="ECO:0000313" key="3">
    <source>
        <dbReference type="Proteomes" id="UP000268162"/>
    </source>
</evidence>
<evidence type="ECO:0000313" key="2">
    <source>
        <dbReference type="EMBL" id="RKP38286.1"/>
    </source>
</evidence>
<organism evidence="2 3">
    <name type="scientific">Dimargaris cristalligena</name>
    <dbReference type="NCBI Taxonomy" id="215637"/>
    <lineage>
        <taxon>Eukaryota</taxon>
        <taxon>Fungi</taxon>
        <taxon>Fungi incertae sedis</taxon>
        <taxon>Zoopagomycota</taxon>
        <taxon>Kickxellomycotina</taxon>
        <taxon>Dimargaritomycetes</taxon>
        <taxon>Dimargaritales</taxon>
        <taxon>Dimargaritaceae</taxon>
        <taxon>Dimargaris</taxon>
    </lineage>
</organism>
<name>A0A4P9ZX83_9FUNG</name>
<feature type="transmembrane region" description="Helical" evidence="1">
    <location>
        <begin position="101"/>
        <end position="126"/>
    </location>
</feature>
<dbReference type="GO" id="GO:0016020">
    <property type="term" value="C:membrane"/>
    <property type="evidence" value="ECO:0007669"/>
    <property type="project" value="TreeGrafter"/>
</dbReference>
<dbReference type="Proteomes" id="UP000268162">
    <property type="component" value="Unassembled WGS sequence"/>
</dbReference>
<feature type="non-terminal residue" evidence="2">
    <location>
        <position position="285"/>
    </location>
</feature>
<sequence length="285" mass="32715">LCWLPSVLFRNYSFVDRLWSILPAYYAVLILLGFGESSAGLPSPRLSLLAMLITMWTLRLTYNFYRKGGYEWSGEDYRWAYVQETFRCIPSRGLQLLAWELFNLGFIALIQNVLLLALTLPVYLVWLIETQTGTGVATLNRWDALGTGLWLLLLLGETIADQQQWDFHQAKHHWTVRKSLPPHSPQGLVTDLENGFLTRGLFRLSRHPNFMCEMSLWWVLTLFVKGASQGLDSTAIPPFVKPWVYAPALALTLLFQGSTTLTENITASKYPLYREYQRTTARFVP</sequence>
<feature type="transmembrane region" description="Helical" evidence="1">
    <location>
        <begin position="18"/>
        <end position="34"/>
    </location>
</feature>
<proteinExistence type="predicted"/>
<dbReference type="PANTHER" id="PTHR32251:SF23">
    <property type="entry name" value="3-OXO-5-ALPHA-STEROID 4-DEHYDROGENASE (DUF1295)"/>
    <property type="match status" value="1"/>
</dbReference>
<dbReference type="InterPro" id="IPR010721">
    <property type="entry name" value="UstE-like"/>
</dbReference>
<evidence type="ECO:0000256" key="1">
    <source>
        <dbReference type="SAM" id="Phobius"/>
    </source>
</evidence>
<dbReference type="EMBL" id="ML002383">
    <property type="protein sequence ID" value="RKP38286.1"/>
    <property type="molecule type" value="Genomic_DNA"/>
</dbReference>
<feature type="transmembrane region" description="Helical" evidence="1">
    <location>
        <begin position="46"/>
        <end position="65"/>
    </location>
</feature>
<keyword evidence="1" id="KW-0812">Transmembrane</keyword>
<accession>A0A4P9ZX83</accession>
<keyword evidence="1" id="KW-0472">Membrane</keyword>
<evidence type="ECO:0008006" key="4">
    <source>
        <dbReference type="Google" id="ProtNLM"/>
    </source>
</evidence>
<keyword evidence="3" id="KW-1185">Reference proteome</keyword>
<feature type="non-terminal residue" evidence="2">
    <location>
        <position position="1"/>
    </location>
</feature>
<dbReference type="AlphaFoldDB" id="A0A4P9ZX83"/>
<dbReference type="Gene3D" id="1.20.120.1630">
    <property type="match status" value="1"/>
</dbReference>
<protein>
    <recommendedName>
        <fullName evidence="4">Steroid 5-alpha reductase C-terminal domain-containing protein</fullName>
    </recommendedName>
</protein>
<gene>
    <name evidence="2" type="ORF">BJ085DRAFT_679</name>
</gene>
<keyword evidence="1" id="KW-1133">Transmembrane helix</keyword>
<dbReference type="Pfam" id="PF06966">
    <property type="entry name" value="DUF1295"/>
    <property type="match status" value="1"/>
</dbReference>
<dbReference type="PANTHER" id="PTHR32251">
    <property type="entry name" value="3-OXO-5-ALPHA-STEROID 4-DEHYDROGENASE"/>
    <property type="match status" value="1"/>
</dbReference>
<reference evidence="3" key="1">
    <citation type="journal article" date="2018" name="Nat. Microbiol.">
        <title>Leveraging single-cell genomics to expand the fungal tree of life.</title>
        <authorList>
            <person name="Ahrendt S.R."/>
            <person name="Quandt C.A."/>
            <person name="Ciobanu D."/>
            <person name="Clum A."/>
            <person name="Salamov A."/>
            <person name="Andreopoulos B."/>
            <person name="Cheng J.F."/>
            <person name="Woyke T."/>
            <person name="Pelin A."/>
            <person name="Henrissat B."/>
            <person name="Reynolds N.K."/>
            <person name="Benny G.L."/>
            <person name="Smith M.E."/>
            <person name="James T.Y."/>
            <person name="Grigoriev I.V."/>
        </authorList>
    </citation>
    <scope>NUCLEOTIDE SEQUENCE [LARGE SCALE GENOMIC DNA]</scope>
    <source>
        <strain evidence="3">RSA 468</strain>
    </source>
</reference>